<dbReference type="EMBL" id="FQYK01000004">
    <property type="protein sequence ID" value="SHI86147.1"/>
    <property type="molecule type" value="Genomic_DNA"/>
</dbReference>
<dbReference type="eggNOG" id="COG2017">
    <property type="taxonomic scope" value="Bacteria"/>
</dbReference>
<dbReference type="AlphaFoldDB" id="A0A1M6EKX6"/>
<dbReference type="InterPro" id="IPR014718">
    <property type="entry name" value="GH-type_carb-bd"/>
</dbReference>
<reference evidence="4 5" key="1">
    <citation type="submission" date="2016-11" db="EMBL/GenBank/DDBJ databases">
        <authorList>
            <person name="Jaros S."/>
            <person name="Januszkiewicz K."/>
            <person name="Wedrychowicz H."/>
        </authorList>
    </citation>
    <scope>NUCLEOTIDE SEQUENCE [LARGE SCALE GENOMIC DNA]</scope>
    <source>
        <strain evidence="4 5">CGMCC 1.12213</strain>
    </source>
</reference>
<comment type="cofactor">
    <cofactor evidence="1">
        <name>Ca(2+)</name>
        <dbReference type="ChEBI" id="CHEBI:29108"/>
    </cofactor>
</comment>
<dbReference type="CDD" id="cd01081">
    <property type="entry name" value="Aldose_epim"/>
    <property type="match status" value="1"/>
</dbReference>
<evidence type="ECO:0000313" key="4">
    <source>
        <dbReference type="EMBL" id="SHI86147.1"/>
    </source>
</evidence>
<accession>A0A1M6EKX6</accession>
<gene>
    <name evidence="4" type="ORF">SAMN05216261_2027</name>
</gene>
<dbReference type="GO" id="GO:0006006">
    <property type="term" value="P:glucose metabolic process"/>
    <property type="evidence" value="ECO:0007669"/>
    <property type="project" value="TreeGrafter"/>
</dbReference>
<dbReference type="STRING" id="1178825.SAMN05216261_2027"/>
<evidence type="ECO:0000256" key="2">
    <source>
        <dbReference type="ARBA" id="ARBA00011245"/>
    </source>
</evidence>
<name>A0A1M6EKX6_9FLAO</name>
<dbReference type="Gene3D" id="2.70.98.10">
    <property type="match status" value="1"/>
</dbReference>
<dbReference type="GO" id="GO:0004034">
    <property type="term" value="F:aldose 1-epimerase activity"/>
    <property type="evidence" value="ECO:0007669"/>
    <property type="project" value="TreeGrafter"/>
</dbReference>
<dbReference type="InterPro" id="IPR011013">
    <property type="entry name" value="Gal_mutarotase_sf_dom"/>
</dbReference>
<sequence length="294" mass="33671">MYKINHNQDLNILEVEDAKSKLYAKLSINDGGSLQELILNGKVIIENLAPLTYDVTYASSILFPFANRIKDGTYKYKGKQHQFEINQKEENNALHGLVFNKSFLVKETNTCDDSAAIVLEYDETELSKGFPFTFNIKLKYVFTQNTVTLLVSVINTSSKTFPFTLGWHPYFLSDNLFESDIKFDATKKLVFDNRNITKGFEDYESDGIFQIKNQRLDDCWILNSNEVKFNTPKYQLTITSSSDNNFLQVYTPPKANNIAIEPTTGVSDSFNNKIGMQTLKPNETYDVTWKVMID</sequence>
<keyword evidence="5" id="KW-1185">Reference proteome</keyword>
<dbReference type="RefSeq" id="WP_019386452.1">
    <property type="nucleotide sequence ID" value="NZ_ALIH01000002.1"/>
</dbReference>
<keyword evidence="3" id="KW-0106">Calcium</keyword>
<dbReference type="OrthoDB" id="9808779at2"/>
<dbReference type="PANTHER" id="PTHR10091">
    <property type="entry name" value="ALDOSE-1-EPIMERASE"/>
    <property type="match status" value="1"/>
</dbReference>
<proteinExistence type="predicted"/>
<dbReference type="PANTHER" id="PTHR10091:SF45">
    <property type="entry name" value="ALDOSE 1-EPIMERASE"/>
    <property type="match status" value="1"/>
</dbReference>
<dbReference type="SUPFAM" id="SSF74650">
    <property type="entry name" value="Galactose mutarotase-like"/>
    <property type="match status" value="1"/>
</dbReference>
<comment type="subunit">
    <text evidence="2">Monomer.</text>
</comment>
<dbReference type="InterPro" id="IPR008183">
    <property type="entry name" value="Aldose_1/G6P_1-epimerase"/>
</dbReference>
<evidence type="ECO:0000256" key="1">
    <source>
        <dbReference type="ARBA" id="ARBA00001913"/>
    </source>
</evidence>
<dbReference type="GO" id="GO:0033499">
    <property type="term" value="P:galactose catabolic process via UDP-galactose, Leloir pathway"/>
    <property type="evidence" value="ECO:0007669"/>
    <property type="project" value="TreeGrafter"/>
</dbReference>
<dbReference type="Proteomes" id="UP000184396">
    <property type="component" value="Unassembled WGS sequence"/>
</dbReference>
<protein>
    <submittedName>
        <fullName evidence="4">Aldose 1-epimerase</fullName>
    </submittedName>
</protein>
<dbReference type="Pfam" id="PF01263">
    <property type="entry name" value="Aldose_epim"/>
    <property type="match status" value="1"/>
</dbReference>
<evidence type="ECO:0000313" key="5">
    <source>
        <dbReference type="Proteomes" id="UP000184396"/>
    </source>
</evidence>
<organism evidence="4 5">
    <name type="scientific">Algibacter luteus</name>
    <dbReference type="NCBI Taxonomy" id="1178825"/>
    <lineage>
        <taxon>Bacteria</taxon>
        <taxon>Pseudomonadati</taxon>
        <taxon>Bacteroidota</taxon>
        <taxon>Flavobacteriia</taxon>
        <taxon>Flavobacteriales</taxon>
        <taxon>Flavobacteriaceae</taxon>
        <taxon>Algibacter</taxon>
    </lineage>
</organism>
<evidence type="ECO:0000256" key="3">
    <source>
        <dbReference type="ARBA" id="ARBA00022837"/>
    </source>
</evidence>
<dbReference type="GO" id="GO:0030246">
    <property type="term" value="F:carbohydrate binding"/>
    <property type="evidence" value="ECO:0007669"/>
    <property type="project" value="InterPro"/>
</dbReference>